<sequence length="55" mass="6073">MSQEHVQRCVETADLPDGRRAVRDSKEPHGPALVFPADAWGAFVADVKDHTYPTP</sequence>
<dbReference type="Proteomes" id="UP001354649">
    <property type="component" value="Unassembled WGS sequence"/>
</dbReference>
<evidence type="ECO:0000256" key="1">
    <source>
        <dbReference type="SAM" id="MobiDB-lite"/>
    </source>
</evidence>
<feature type="compositionally biased region" description="Basic and acidic residues" evidence="1">
    <location>
        <begin position="16"/>
        <end position="29"/>
    </location>
</feature>
<evidence type="ECO:0000313" key="4">
    <source>
        <dbReference type="Proteomes" id="UP001354649"/>
    </source>
</evidence>
<comment type="caution">
    <text evidence="3">The sequence shown here is derived from an EMBL/GenBank/DDBJ whole genome shotgun (WGS) entry which is preliminary data.</text>
</comment>
<dbReference type="RefSeq" id="WP_079059679.1">
    <property type="nucleotide sequence ID" value="NZ_JBEYSQ010000013.1"/>
</dbReference>
<reference evidence="3 4" key="1">
    <citation type="submission" date="2023-11" db="EMBL/GenBank/DDBJ databases">
        <title>30 novel species of actinomycetes from the DSMZ collection.</title>
        <authorList>
            <person name="Nouioui I."/>
        </authorList>
    </citation>
    <scope>NUCLEOTIDE SEQUENCE [LARGE SCALE GENOMIC DNA]</scope>
    <source>
        <strain evidence="3 4">DSM 41602</strain>
    </source>
</reference>
<feature type="domain" description="DUF397" evidence="2">
    <location>
        <begin position="7"/>
        <end position="48"/>
    </location>
</feature>
<dbReference type="InterPro" id="IPR007278">
    <property type="entry name" value="DUF397"/>
</dbReference>
<name>A0ABD5JNW1_9ACTN</name>
<evidence type="ECO:0000259" key="2">
    <source>
        <dbReference type="Pfam" id="PF04149"/>
    </source>
</evidence>
<dbReference type="AlphaFoldDB" id="A0ABD5JNW1"/>
<gene>
    <name evidence="3" type="ORF">V2K49_42350</name>
</gene>
<evidence type="ECO:0000313" key="3">
    <source>
        <dbReference type="EMBL" id="MEE4589579.1"/>
    </source>
</evidence>
<organism evidence="3 4">
    <name type="scientific">Streptomyces antimycoticus</name>
    <dbReference type="NCBI Taxonomy" id="68175"/>
    <lineage>
        <taxon>Bacteria</taxon>
        <taxon>Bacillati</taxon>
        <taxon>Actinomycetota</taxon>
        <taxon>Actinomycetes</taxon>
        <taxon>Kitasatosporales</taxon>
        <taxon>Streptomycetaceae</taxon>
        <taxon>Streptomyces</taxon>
        <taxon>Streptomyces violaceusniger group</taxon>
    </lineage>
</organism>
<dbReference type="EMBL" id="JAZBJQ010000050">
    <property type="protein sequence ID" value="MEE4589579.1"/>
    <property type="molecule type" value="Genomic_DNA"/>
</dbReference>
<feature type="region of interest" description="Disordered" evidence="1">
    <location>
        <begin position="1"/>
        <end position="30"/>
    </location>
</feature>
<protein>
    <submittedName>
        <fullName evidence="3">DUF397 domain-containing protein</fullName>
    </submittedName>
</protein>
<proteinExistence type="predicted"/>
<dbReference type="Pfam" id="PF04149">
    <property type="entry name" value="DUF397"/>
    <property type="match status" value="1"/>
</dbReference>
<accession>A0ABD5JNW1</accession>